<dbReference type="PANTHER" id="PTHR44757">
    <property type="entry name" value="DIGUANYLATE CYCLASE DGCP"/>
    <property type="match status" value="1"/>
</dbReference>
<dbReference type="InterPro" id="IPR000673">
    <property type="entry name" value="Sig_transdc_resp-reg_Me-estase"/>
</dbReference>
<dbReference type="InterPro" id="IPR000160">
    <property type="entry name" value="GGDEF_dom"/>
</dbReference>
<proteinExistence type="predicted"/>
<feature type="domain" description="GGDEF" evidence="8">
    <location>
        <begin position="1108"/>
        <end position="1240"/>
    </location>
</feature>
<dbReference type="Gene3D" id="3.30.450.20">
    <property type="entry name" value="PAS domain"/>
    <property type="match status" value="3"/>
</dbReference>
<reference evidence="10" key="1">
    <citation type="submission" date="2014-12" db="EMBL/GenBank/DDBJ databases">
        <title>Complete genome sequence of a multi-drug resistant Klebsiella pneumoniae.</title>
        <authorList>
            <person name="Hua X."/>
            <person name="Chen Q."/>
            <person name="Li X."/>
            <person name="Feng Y."/>
            <person name="Ruan Z."/>
            <person name="Yu Y."/>
        </authorList>
    </citation>
    <scope>NUCLEOTIDE SEQUENCE [LARGE SCALE GENOMIC DNA]</scope>
    <source>
        <strain evidence="10">5.12</strain>
    </source>
</reference>
<dbReference type="SMART" id="SM00267">
    <property type="entry name" value="GGDEF"/>
    <property type="match status" value="1"/>
</dbReference>
<dbReference type="InterPro" id="IPR000780">
    <property type="entry name" value="CheR_MeTrfase"/>
</dbReference>
<dbReference type="CDD" id="cd01948">
    <property type="entry name" value="EAL"/>
    <property type="match status" value="1"/>
</dbReference>
<dbReference type="Gene3D" id="3.40.50.180">
    <property type="entry name" value="Methylesterase CheB, C-terminal domain"/>
    <property type="match status" value="1"/>
</dbReference>
<dbReference type="Pfam" id="PF13426">
    <property type="entry name" value="PAS_9"/>
    <property type="match status" value="2"/>
</dbReference>
<dbReference type="Pfam" id="PF03705">
    <property type="entry name" value="CheR_N"/>
    <property type="match status" value="1"/>
</dbReference>
<dbReference type="CDD" id="cd16434">
    <property type="entry name" value="CheB-CheR_fusion"/>
    <property type="match status" value="1"/>
</dbReference>
<evidence type="ECO:0000259" key="5">
    <source>
        <dbReference type="PROSITE" id="PS50122"/>
    </source>
</evidence>
<dbReference type="Pfam" id="PF08448">
    <property type="entry name" value="PAS_4"/>
    <property type="match status" value="1"/>
</dbReference>
<dbReference type="PROSITE" id="PS50112">
    <property type="entry name" value="PAS"/>
    <property type="match status" value="1"/>
</dbReference>
<dbReference type="PROSITE" id="PS50887">
    <property type="entry name" value="GGDEF"/>
    <property type="match status" value="1"/>
</dbReference>
<dbReference type="InterPro" id="IPR029063">
    <property type="entry name" value="SAM-dependent_MTases_sf"/>
</dbReference>
<keyword evidence="3" id="KW-0175">Coiled coil</keyword>
<evidence type="ECO:0000313" key="9">
    <source>
        <dbReference type="EMBL" id="QJR80375.1"/>
    </source>
</evidence>
<dbReference type="OrthoDB" id="9816309at2"/>
<dbReference type="SMART" id="SM00052">
    <property type="entry name" value="EAL"/>
    <property type="match status" value="1"/>
</dbReference>
<name>A0A6M4MCT4_9ALTE</name>
<dbReference type="NCBIfam" id="TIGR00229">
    <property type="entry name" value="sensory_box"/>
    <property type="match status" value="2"/>
</dbReference>
<dbReference type="GO" id="GO:0006935">
    <property type="term" value="P:chemotaxis"/>
    <property type="evidence" value="ECO:0007669"/>
    <property type="project" value="UniProtKB-UniRule"/>
</dbReference>
<feature type="domain" description="EAL" evidence="7">
    <location>
        <begin position="1249"/>
        <end position="1503"/>
    </location>
</feature>
<dbReference type="InterPro" id="IPR035965">
    <property type="entry name" value="PAS-like_dom_sf"/>
</dbReference>
<dbReference type="SUPFAM" id="SSF47757">
    <property type="entry name" value="Chemotaxis receptor methyltransferase CheR, N-terminal domain"/>
    <property type="match status" value="1"/>
</dbReference>
<accession>A0A6M4MCT4</accession>
<evidence type="ECO:0000256" key="2">
    <source>
        <dbReference type="PROSITE-ProRule" id="PRU00050"/>
    </source>
</evidence>
<dbReference type="GO" id="GO:0008757">
    <property type="term" value="F:S-adenosylmethionine-dependent methyltransferase activity"/>
    <property type="evidence" value="ECO:0007669"/>
    <property type="project" value="InterPro"/>
</dbReference>
<dbReference type="InterPro" id="IPR001633">
    <property type="entry name" value="EAL_dom"/>
</dbReference>
<dbReference type="InterPro" id="IPR043128">
    <property type="entry name" value="Rev_trsase/Diguanyl_cyclase"/>
</dbReference>
<dbReference type="Pfam" id="PF01739">
    <property type="entry name" value="CheR"/>
    <property type="match status" value="1"/>
</dbReference>
<dbReference type="Pfam" id="PF00990">
    <property type="entry name" value="GGDEF"/>
    <property type="match status" value="1"/>
</dbReference>
<dbReference type="PROSITE" id="PS50123">
    <property type="entry name" value="CHER"/>
    <property type="match status" value="1"/>
</dbReference>
<dbReference type="PRINTS" id="PR00996">
    <property type="entry name" value="CHERMTFRASE"/>
</dbReference>
<reference evidence="9 10" key="2">
    <citation type="submission" date="2020-04" db="EMBL/GenBank/DDBJ databases">
        <title>Complete genome sequence of Alteromonas pelagimontana 5.12T.</title>
        <authorList>
            <person name="Sinha R.K."/>
            <person name="Krishnan K.P."/>
            <person name="Kurian J.P."/>
        </authorList>
    </citation>
    <scope>NUCLEOTIDE SEQUENCE [LARGE SCALE GENOMIC DNA]</scope>
    <source>
        <strain evidence="9 10">5.12</strain>
    </source>
</reference>
<dbReference type="InterPro" id="IPR035909">
    <property type="entry name" value="CheB_C"/>
</dbReference>
<feature type="domain" description="PAS" evidence="4">
    <location>
        <begin position="951"/>
        <end position="997"/>
    </location>
</feature>
<dbReference type="SUPFAM" id="SSF55785">
    <property type="entry name" value="PYP-like sensor domain (PAS domain)"/>
    <property type="match status" value="3"/>
</dbReference>
<dbReference type="Proteomes" id="UP000219285">
    <property type="component" value="Chromosome"/>
</dbReference>
<dbReference type="InterPro" id="IPR035919">
    <property type="entry name" value="EAL_sf"/>
</dbReference>
<dbReference type="GO" id="GO:0008984">
    <property type="term" value="F:protein-glutamate methylesterase activity"/>
    <property type="evidence" value="ECO:0007669"/>
    <property type="project" value="InterPro"/>
</dbReference>
<dbReference type="InterPro" id="IPR052155">
    <property type="entry name" value="Biofilm_reg_signaling"/>
</dbReference>
<dbReference type="Pfam" id="PF00563">
    <property type="entry name" value="EAL"/>
    <property type="match status" value="1"/>
</dbReference>
<comment type="cofactor">
    <cofactor evidence="1">
        <name>Mg(2+)</name>
        <dbReference type="ChEBI" id="CHEBI:18420"/>
    </cofactor>
</comment>
<evidence type="ECO:0000259" key="6">
    <source>
        <dbReference type="PROSITE" id="PS50123"/>
    </source>
</evidence>
<dbReference type="KEGG" id="apel:CA267_006095"/>
<feature type="domain" description="CheB-type methylesterase" evidence="5">
    <location>
        <begin position="12"/>
        <end position="194"/>
    </location>
</feature>
<dbReference type="InterPro" id="IPR022642">
    <property type="entry name" value="CheR_C"/>
</dbReference>
<dbReference type="PROSITE" id="PS50883">
    <property type="entry name" value="EAL"/>
    <property type="match status" value="1"/>
</dbReference>
<feature type="domain" description="CheR-type methyltransferase" evidence="6">
    <location>
        <begin position="224"/>
        <end position="456"/>
    </location>
</feature>
<evidence type="ECO:0000313" key="10">
    <source>
        <dbReference type="Proteomes" id="UP000219285"/>
    </source>
</evidence>
<dbReference type="SMART" id="SM00086">
    <property type="entry name" value="PAC"/>
    <property type="match status" value="1"/>
</dbReference>
<dbReference type="GO" id="GO:0000156">
    <property type="term" value="F:phosphorelay response regulator activity"/>
    <property type="evidence" value="ECO:0007669"/>
    <property type="project" value="InterPro"/>
</dbReference>
<keyword evidence="10" id="KW-1185">Reference proteome</keyword>
<dbReference type="InterPro" id="IPR013656">
    <property type="entry name" value="PAS_4"/>
</dbReference>
<dbReference type="RefSeq" id="WP_075608312.1">
    <property type="nucleotide sequence ID" value="NZ_CP052766.1"/>
</dbReference>
<dbReference type="InterPro" id="IPR029787">
    <property type="entry name" value="Nucleotide_cyclase"/>
</dbReference>
<dbReference type="InterPro" id="IPR000014">
    <property type="entry name" value="PAS"/>
</dbReference>
<feature type="active site" evidence="2">
    <location>
        <position position="51"/>
    </location>
</feature>
<organism evidence="9 10">
    <name type="scientific">Alteromonas pelagimontana</name>
    <dbReference type="NCBI Taxonomy" id="1858656"/>
    <lineage>
        <taxon>Bacteria</taxon>
        <taxon>Pseudomonadati</taxon>
        <taxon>Pseudomonadota</taxon>
        <taxon>Gammaproteobacteria</taxon>
        <taxon>Alteromonadales</taxon>
        <taxon>Alteromonadaceae</taxon>
        <taxon>Alteromonas/Salinimonas group</taxon>
        <taxon>Alteromonas</taxon>
    </lineage>
</organism>
<dbReference type="CDD" id="cd00130">
    <property type="entry name" value="PAS"/>
    <property type="match status" value="1"/>
</dbReference>
<dbReference type="NCBIfam" id="TIGR00254">
    <property type="entry name" value="GGDEF"/>
    <property type="match status" value="1"/>
</dbReference>
<evidence type="ECO:0000256" key="1">
    <source>
        <dbReference type="ARBA" id="ARBA00001946"/>
    </source>
</evidence>
<evidence type="ECO:0000256" key="3">
    <source>
        <dbReference type="SAM" id="Coils"/>
    </source>
</evidence>
<gene>
    <name evidence="9" type="ORF">CA267_006095</name>
</gene>
<feature type="active site" evidence="2">
    <location>
        <position position="143"/>
    </location>
</feature>
<dbReference type="Gene3D" id="3.30.70.270">
    <property type="match status" value="1"/>
</dbReference>
<dbReference type="SUPFAM" id="SSF55073">
    <property type="entry name" value="Nucleotide cyclase"/>
    <property type="match status" value="1"/>
</dbReference>
<evidence type="ECO:0000259" key="8">
    <source>
        <dbReference type="PROSITE" id="PS50887"/>
    </source>
</evidence>
<dbReference type="Gene3D" id="3.40.50.150">
    <property type="entry name" value="Vaccinia Virus protein VP39"/>
    <property type="match status" value="1"/>
</dbReference>
<dbReference type="EMBL" id="CP052766">
    <property type="protein sequence ID" value="QJR80375.1"/>
    <property type="molecule type" value="Genomic_DNA"/>
</dbReference>
<feature type="active site" evidence="2">
    <location>
        <position position="24"/>
    </location>
</feature>
<evidence type="ECO:0000259" key="4">
    <source>
        <dbReference type="PROSITE" id="PS50112"/>
    </source>
</evidence>
<dbReference type="PANTHER" id="PTHR44757:SF2">
    <property type="entry name" value="BIOFILM ARCHITECTURE MAINTENANCE PROTEIN MBAA"/>
    <property type="match status" value="1"/>
</dbReference>
<dbReference type="SUPFAM" id="SSF53335">
    <property type="entry name" value="S-adenosyl-L-methionine-dependent methyltransferases"/>
    <property type="match status" value="1"/>
</dbReference>
<dbReference type="GO" id="GO:0005737">
    <property type="term" value="C:cytoplasm"/>
    <property type="evidence" value="ECO:0007669"/>
    <property type="project" value="InterPro"/>
</dbReference>
<dbReference type="SUPFAM" id="SSF52738">
    <property type="entry name" value="Methylesterase CheB, C-terminal domain"/>
    <property type="match status" value="1"/>
</dbReference>
<dbReference type="PROSITE" id="PS50122">
    <property type="entry name" value="CHEB"/>
    <property type="match status" value="1"/>
</dbReference>
<protein>
    <submittedName>
        <fullName evidence="9">EAL domain-containing protein</fullName>
    </submittedName>
</protein>
<dbReference type="SMART" id="SM00091">
    <property type="entry name" value="PAS"/>
    <property type="match status" value="3"/>
</dbReference>
<keyword evidence="2" id="KW-0145">Chemotaxis</keyword>
<dbReference type="Gene3D" id="3.20.20.450">
    <property type="entry name" value="EAL domain"/>
    <property type="match status" value="1"/>
</dbReference>
<dbReference type="InterPro" id="IPR022641">
    <property type="entry name" value="CheR_N"/>
</dbReference>
<keyword evidence="2" id="KW-0378">Hydrolase</keyword>
<dbReference type="SMART" id="SM00138">
    <property type="entry name" value="MeTrc"/>
    <property type="match status" value="1"/>
</dbReference>
<feature type="coiled-coil region" evidence="3">
    <location>
        <begin position="636"/>
        <end position="702"/>
    </location>
</feature>
<dbReference type="CDD" id="cd01949">
    <property type="entry name" value="GGDEF"/>
    <property type="match status" value="1"/>
</dbReference>
<dbReference type="InterPro" id="IPR001610">
    <property type="entry name" value="PAC"/>
</dbReference>
<dbReference type="SUPFAM" id="SSF141868">
    <property type="entry name" value="EAL domain-like"/>
    <property type="match status" value="1"/>
</dbReference>
<evidence type="ECO:0000259" key="7">
    <source>
        <dbReference type="PROSITE" id="PS50883"/>
    </source>
</evidence>
<dbReference type="Pfam" id="PF01339">
    <property type="entry name" value="CheB_methylest"/>
    <property type="match status" value="1"/>
</dbReference>
<sequence>MDHDSIKNNNNPNTNPFVVGVGSSAGGIEALINLVSELPKEINASLVIAQHLSPSHKSQMTEILARETTYDVSEIKNNIEVKNNHIYVGPPGFHIVYRDKRLFLVKSPEEVSPKPSVNVLFESLADELGDHAIGVVLSGTGSDGSRGLKAIKGVGGFAIVQNPTTAKYDGMPTSSLDTVDVDKVLAPQEIGREIATLTYKVSNTFFPSSEEEKIQLMEVLYDKIREETKIDFSFYKQSTLLRRVNRRLIATHKETLAEYVEYIHNNTDEVVALSKELLISVTNFFRDKEAFKALRAFVSDIVEGKKEDEVVRVWVAGCATGEEAYSIAILFLEEIDKQGKKVSLQLFGTDIDERALTIARKGCYSPHSVNSVDAELVEKYFHYSDEAYQPKKRLRDKITFSRQDITRDPPFLHLDMISFRNVLIYFNNELQQRVMSLFRYSLVDAGILFLGKSESIGLKDDFFAAVDRRCRIFKVNKSSKRPTIPKMLKGALTSERARSSAGSNYERLFSDAIIQHFGPSILINSRFSVLHSRGNLHPFISFPSGVPDLNLAKLITPEFAAELVSAMNKARRNGTQTLSRSRRIEKDNNNSWRLAVIPLEEQESDLFLVNFQPASDEPVPVRENEYDTENADVAELIAAREQLQTLTEEMAASAEEMQALNEEIQAANEELQANNEELEATNEELQATNEELISVNEESTNKSAELSSINSELESMYNTMDFPIFVFDIKLRLTRTNEAANRKYHLNTGTYKREVKELNLPEYFVDIEHRLTSTLNSGGKTNIIIKPSNRETYNIFITPIFNQKDDITGVILVIIDNSELVTAHERVEKSQEQLLAIMNNSLSVVALKDNAGRYEFVNARFEALFDVDANSILGKTDRHLFEESVAKSLREKDIDTMRSLVPIQTIDEFDTARGKVVLESVRFPIFDDEGNIRSICTQANDITRARHANEQLKLAGKLFDRAGEAILITDEEGVIVTSNQAFCEFTGYSINDIIGKTPRILSSGKHSESFYENMYLVLEQQGYWQGEVLNRHKSGHEIPMWLTINVVKDADGKHKNYVASYSDVNEIKNVQRKIEFLATHDELTKLPNRNVLTERLEIMIGNAQRQDTLCGVLFFDLDDFKAINDTLGHNIGDLLLKQVTKRLQKCIRDTDVLARMGGDEFVAVLCANEVVEIDEVAKRIIKMINAPFEINEHTLFVSASVGISIFPEDGEDNFVLLKNADTAMYRAKELGRNQYQYFTQQMKEDAVTKMDIEKGLRTALNENHFEIEFQPQIETVTGTIIGAEALLRCNQKGLKDIPAGTFIDIAEKGRLIGEVGLHAMELVFKYLREWLDKGLALPTISINVSTKQLRNKKFVTEVKDLLSQYRITPSQIKFEITESALMERIDKIAVLLDEFVELGIGLSVDDFGVGQSSLSYLRKLPIQEIKIDRSFIDGVVDEPDDRAIARTIIKMGQALGLRVVAEGIETEEQFNVLKEVECEIVQGFYFHKPLHQEAFYTLIKESNSKSNRS</sequence>
<dbReference type="FunFam" id="3.30.70.270:FF:000001">
    <property type="entry name" value="Diguanylate cyclase domain protein"/>
    <property type="match status" value="1"/>
</dbReference>